<accession>A0A1C3WW90</accession>
<evidence type="ECO:0000313" key="2">
    <source>
        <dbReference type="Proteomes" id="UP000199435"/>
    </source>
</evidence>
<evidence type="ECO:0000313" key="1">
    <source>
        <dbReference type="EMBL" id="SCB44004.1"/>
    </source>
</evidence>
<keyword evidence="2" id="KW-1185">Reference proteome</keyword>
<dbReference type="EMBL" id="FMAH01000042">
    <property type="protein sequence ID" value="SCB44004.1"/>
    <property type="molecule type" value="Genomic_DNA"/>
</dbReference>
<protein>
    <submittedName>
        <fullName evidence="1">Uncharacterized protein</fullName>
    </submittedName>
</protein>
<dbReference type="AlphaFoldDB" id="A0A1C3WW90"/>
<reference evidence="2" key="1">
    <citation type="submission" date="2016-08" db="EMBL/GenBank/DDBJ databases">
        <authorList>
            <person name="Varghese N."/>
            <person name="Submissions Spin"/>
        </authorList>
    </citation>
    <scope>NUCLEOTIDE SEQUENCE [LARGE SCALE GENOMIC DNA]</scope>
    <source>
        <strain evidence="2">HAMBI 2971</strain>
    </source>
</reference>
<dbReference type="InterPro" id="IPR011008">
    <property type="entry name" value="Dimeric_a/b-barrel"/>
</dbReference>
<dbReference type="SUPFAM" id="SSF54909">
    <property type="entry name" value="Dimeric alpha+beta barrel"/>
    <property type="match status" value="1"/>
</dbReference>
<dbReference type="Proteomes" id="UP000199435">
    <property type="component" value="Unassembled WGS sequence"/>
</dbReference>
<organism evidence="1 2">
    <name type="scientific">Rhizobium miluonense</name>
    <dbReference type="NCBI Taxonomy" id="411945"/>
    <lineage>
        <taxon>Bacteria</taxon>
        <taxon>Pseudomonadati</taxon>
        <taxon>Pseudomonadota</taxon>
        <taxon>Alphaproteobacteria</taxon>
        <taxon>Hyphomicrobiales</taxon>
        <taxon>Rhizobiaceae</taxon>
        <taxon>Rhizobium/Agrobacterium group</taxon>
        <taxon>Rhizobium</taxon>
    </lineage>
</organism>
<name>A0A1C3WW90_9HYPH</name>
<gene>
    <name evidence="1" type="ORF">GA0061102_104228</name>
</gene>
<dbReference type="STRING" id="411945.GA0061102_104228"/>
<sequence length="78" mass="8933">MFARVWFKTQDAQITLQFAEAVGRFSEAMECYLTTREHDAVARIVTADHFTHIPSALNMKTDVPMGTLKRIYELPLTT</sequence>
<proteinExistence type="predicted"/>